<dbReference type="KEGG" id="sre:PTSG_06918"/>
<dbReference type="GO" id="GO:0005737">
    <property type="term" value="C:cytoplasm"/>
    <property type="evidence" value="ECO:0007669"/>
    <property type="project" value="TreeGrafter"/>
</dbReference>
<dbReference type="PROSITE" id="PS51471">
    <property type="entry name" value="FE2OG_OXY"/>
    <property type="match status" value="1"/>
</dbReference>
<dbReference type="InterPro" id="IPR037151">
    <property type="entry name" value="AlkB-like_sf"/>
</dbReference>
<organism evidence="9">
    <name type="scientific">Salpingoeca rosetta (strain ATCC 50818 / BSB-021)</name>
    <dbReference type="NCBI Taxonomy" id="946362"/>
    <lineage>
        <taxon>Eukaryota</taxon>
        <taxon>Choanoflagellata</taxon>
        <taxon>Craspedida</taxon>
        <taxon>Salpingoecidae</taxon>
        <taxon>Salpingoeca</taxon>
    </lineage>
</organism>
<accession>F2UF65</accession>
<keyword evidence="1 5" id="KW-0479">Metal-binding</keyword>
<dbReference type="GO" id="GO:0008198">
    <property type="term" value="F:ferrous iron binding"/>
    <property type="evidence" value="ECO:0007669"/>
    <property type="project" value="TreeGrafter"/>
</dbReference>
<dbReference type="Gene3D" id="2.60.120.590">
    <property type="entry name" value="Alpha-ketoglutarate-dependent dioxygenase AlkB-like"/>
    <property type="match status" value="1"/>
</dbReference>
<protein>
    <recommendedName>
        <fullName evidence="7">Fe2OG dioxygenase domain-containing protein</fullName>
    </recommendedName>
</protein>
<evidence type="ECO:0000256" key="6">
    <source>
        <dbReference type="SAM" id="MobiDB-lite"/>
    </source>
</evidence>
<evidence type="ECO:0000256" key="4">
    <source>
        <dbReference type="ARBA" id="ARBA00023004"/>
    </source>
</evidence>
<proteinExistence type="predicted"/>
<dbReference type="Pfam" id="PF13532">
    <property type="entry name" value="2OG-FeII_Oxy_2"/>
    <property type="match status" value="1"/>
</dbReference>
<dbReference type="PANTHER" id="PTHR16557">
    <property type="entry name" value="ALKYLATED DNA REPAIR PROTEIN ALKB-RELATED"/>
    <property type="match status" value="1"/>
</dbReference>
<dbReference type="OrthoDB" id="6614653at2759"/>
<reference evidence="8" key="1">
    <citation type="submission" date="2009-08" db="EMBL/GenBank/DDBJ databases">
        <title>Annotation of Salpingoeca rosetta.</title>
        <authorList>
            <consortium name="The Broad Institute Genome Sequencing Platform"/>
            <person name="Russ C."/>
            <person name="Cuomo C."/>
            <person name="Burger G."/>
            <person name="Gray M.W."/>
            <person name="Holland P.W.H."/>
            <person name="King N."/>
            <person name="Lang F.B.F."/>
            <person name="Roger A.J."/>
            <person name="Ruiz-Trillo I."/>
            <person name="Young S.K."/>
            <person name="Zeng Q."/>
            <person name="Gargeya S."/>
            <person name="Alvarado L."/>
            <person name="Berlin A."/>
            <person name="Chapman S.B."/>
            <person name="Chen Z."/>
            <person name="Freedman E."/>
            <person name="Gellesch M."/>
            <person name="Goldberg J."/>
            <person name="Griggs A."/>
            <person name="Gujja S."/>
            <person name="Heilman E."/>
            <person name="Heiman D."/>
            <person name="Howarth C."/>
            <person name="Mehta T."/>
            <person name="Neiman D."/>
            <person name="Pearson M."/>
            <person name="Roberts A."/>
            <person name="Saif S."/>
            <person name="Shea T."/>
            <person name="Shenoy N."/>
            <person name="Sisk P."/>
            <person name="Stolte C."/>
            <person name="Sykes S."/>
            <person name="White J."/>
            <person name="Yandava C."/>
            <person name="Haas B."/>
            <person name="Nusbaum C."/>
            <person name="Birren B."/>
        </authorList>
    </citation>
    <scope>NUCLEOTIDE SEQUENCE [LARGE SCALE GENOMIC DNA]</scope>
    <source>
        <strain evidence="8">ATCC 50818</strain>
    </source>
</reference>
<feature type="region of interest" description="Disordered" evidence="6">
    <location>
        <begin position="114"/>
        <end position="135"/>
    </location>
</feature>
<feature type="compositionally biased region" description="Low complexity" evidence="6">
    <location>
        <begin position="173"/>
        <end position="183"/>
    </location>
</feature>
<sequence length="427" mass="46519">MMTPEQLTAYKARERACRKEVPECELQPCGVLEGTHLSWFLLVPGIAVVRGALDAETQRQLITRALTRYPYEYVSNLSKDYRLVHNLWDLHVSKSEERVWQRPQHQRETFLRHAPPCHLHGDGGTGGDGESADGTSTHACCRGGTDHHSVAGLDDGRAVGSSDGAEQVAGCGSRSSDAAALASRDAEAQGRGGPHDAAAHADNTRPSHSPDNQHPHTARTAGAPAKTTAAATPKTKCVAGHKLLPKLRSLNMGYRFNWFSRTYDEEDFAPLPAHLDTLFRQLCALTRPIHGYGTMRPEAVVANYYKHNDRMMGHVDDSEECDTPLLSLSLGADCLFLCGPEAKCARLTTGDLLIMYGPARRYRHSVPRILPLSQPANSMLDGIEAAGVADYIRAAGMRININARQVKLDTRQGGEDGDEVGEEEEAG</sequence>
<dbReference type="EMBL" id="GL832971">
    <property type="protein sequence ID" value="EGD75265.1"/>
    <property type="molecule type" value="Genomic_DNA"/>
</dbReference>
<evidence type="ECO:0000256" key="1">
    <source>
        <dbReference type="ARBA" id="ARBA00022723"/>
    </source>
</evidence>
<dbReference type="PANTHER" id="PTHR16557:SF2">
    <property type="entry name" value="NUCLEIC ACID DIOXYGENASE ALKBH1"/>
    <property type="match status" value="1"/>
</dbReference>
<feature type="binding site" evidence="5">
    <location>
        <position position="364"/>
    </location>
    <ligand>
        <name>Fe cation</name>
        <dbReference type="ChEBI" id="CHEBI:24875"/>
        <note>catalytic</note>
    </ligand>
</feature>
<dbReference type="AlphaFoldDB" id="F2UF65"/>
<evidence type="ECO:0000256" key="3">
    <source>
        <dbReference type="ARBA" id="ARBA00023002"/>
    </source>
</evidence>
<dbReference type="GO" id="GO:0035515">
    <property type="term" value="F:oxidative RNA demethylase activity"/>
    <property type="evidence" value="ECO:0007669"/>
    <property type="project" value="TreeGrafter"/>
</dbReference>
<dbReference type="GO" id="GO:0035513">
    <property type="term" value="P:oxidative RNA demethylation"/>
    <property type="evidence" value="ECO:0007669"/>
    <property type="project" value="TreeGrafter"/>
</dbReference>
<evidence type="ECO:0000313" key="8">
    <source>
        <dbReference type="EMBL" id="EGD75265.1"/>
    </source>
</evidence>
<keyword evidence="4 5" id="KW-0408">Iron</keyword>
<feature type="binding site" evidence="5">
    <location>
        <position position="314"/>
    </location>
    <ligand>
        <name>Fe cation</name>
        <dbReference type="ChEBI" id="CHEBI:24875"/>
        <note>catalytic</note>
    </ligand>
</feature>
<dbReference type="InterPro" id="IPR004574">
    <property type="entry name" value="Alkb"/>
</dbReference>
<dbReference type="GeneID" id="16072877"/>
<comment type="cofactor">
    <cofactor evidence="5">
        <name>Fe(2+)</name>
        <dbReference type="ChEBI" id="CHEBI:29033"/>
    </cofactor>
    <text evidence="5">Binds 1 Fe(2+) ion per subunit.</text>
</comment>
<evidence type="ECO:0000256" key="5">
    <source>
        <dbReference type="PIRSR" id="PIRSR604574-2"/>
    </source>
</evidence>
<dbReference type="Proteomes" id="UP000007799">
    <property type="component" value="Unassembled WGS sequence"/>
</dbReference>
<dbReference type="InParanoid" id="F2UF65"/>
<feature type="region of interest" description="Disordered" evidence="6">
    <location>
        <begin position="152"/>
        <end position="232"/>
    </location>
</feature>
<dbReference type="InterPro" id="IPR027450">
    <property type="entry name" value="AlkB-like"/>
</dbReference>
<dbReference type="STRING" id="946362.F2UF65"/>
<feature type="compositionally biased region" description="Low complexity" evidence="6">
    <location>
        <begin position="218"/>
        <end position="232"/>
    </location>
</feature>
<dbReference type="eggNOG" id="KOG2731">
    <property type="taxonomic scope" value="Eukaryota"/>
</dbReference>
<dbReference type="InterPro" id="IPR005123">
    <property type="entry name" value="Oxoglu/Fe-dep_dioxygenase_dom"/>
</dbReference>
<keyword evidence="9" id="KW-1185">Reference proteome</keyword>
<evidence type="ECO:0000256" key="2">
    <source>
        <dbReference type="ARBA" id="ARBA00022964"/>
    </source>
</evidence>
<dbReference type="GO" id="GO:0035516">
    <property type="term" value="F:broad specificity oxidative DNA demethylase activity"/>
    <property type="evidence" value="ECO:0007669"/>
    <property type="project" value="TreeGrafter"/>
</dbReference>
<feature type="binding site" evidence="5">
    <location>
        <position position="316"/>
    </location>
    <ligand>
        <name>Fe cation</name>
        <dbReference type="ChEBI" id="CHEBI:24875"/>
        <note>catalytic</note>
    </ligand>
</feature>
<feature type="compositionally biased region" description="Basic and acidic residues" evidence="6">
    <location>
        <begin position="184"/>
        <end position="205"/>
    </location>
</feature>
<evidence type="ECO:0000313" key="9">
    <source>
        <dbReference type="Proteomes" id="UP000007799"/>
    </source>
</evidence>
<feature type="domain" description="Fe2OG dioxygenase" evidence="7">
    <location>
        <begin position="296"/>
        <end position="407"/>
    </location>
</feature>
<evidence type="ECO:0000259" key="7">
    <source>
        <dbReference type="PROSITE" id="PS51471"/>
    </source>
</evidence>
<dbReference type="SUPFAM" id="SSF51197">
    <property type="entry name" value="Clavaminate synthase-like"/>
    <property type="match status" value="1"/>
</dbReference>
<keyword evidence="3" id="KW-0560">Oxidoreductase</keyword>
<keyword evidence="2" id="KW-0223">Dioxygenase</keyword>
<name>F2UF65_SALR5</name>
<gene>
    <name evidence="8" type="ORF">PTSG_06918</name>
</gene>
<dbReference type="RefSeq" id="XP_004992318.1">
    <property type="nucleotide sequence ID" value="XM_004992261.1"/>
</dbReference>